<dbReference type="InterPro" id="IPR036691">
    <property type="entry name" value="Endo/exonu/phosph_ase_sf"/>
</dbReference>
<dbReference type="InterPro" id="IPR019787">
    <property type="entry name" value="Znf_PHD-finger"/>
</dbReference>
<evidence type="ECO:0000256" key="6">
    <source>
        <dbReference type="SAM" id="MobiDB-lite"/>
    </source>
</evidence>
<dbReference type="InterPro" id="IPR011011">
    <property type="entry name" value="Znf_FYVE_PHD"/>
</dbReference>
<dbReference type="PROSITE" id="PS01359">
    <property type="entry name" value="ZF_PHD_1"/>
    <property type="match status" value="1"/>
</dbReference>
<reference evidence="8" key="1">
    <citation type="submission" date="2021-03" db="EMBL/GenBank/DDBJ databases">
        <authorList>
            <person name="Bekaert M."/>
        </authorList>
    </citation>
    <scope>NUCLEOTIDE SEQUENCE</scope>
</reference>
<evidence type="ECO:0000313" key="8">
    <source>
        <dbReference type="EMBL" id="CAG2238018.1"/>
    </source>
</evidence>
<dbReference type="InterPro" id="IPR013083">
    <property type="entry name" value="Znf_RING/FYVE/PHD"/>
</dbReference>
<name>A0A8S3U253_MYTED</name>
<dbReference type="Gene3D" id="3.30.40.10">
    <property type="entry name" value="Zinc/RING finger domain, C3HC4 (zinc finger)"/>
    <property type="match status" value="1"/>
</dbReference>
<proteinExistence type="predicted"/>
<organism evidence="8 9">
    <name type="scientific">Mytilus edulis</name>
    <name type="common">Blue mussel</name>
    <dbReference type="NCBI Taxonomy" id="6550"/>
    <lineage>
        <taxon>Eukaryota</taxon>
        <taxon>Metazoa</taxon>
        <taxon>Spiralia</taxon>
        <taxon>Lophotrochozoa</taxon>
        <taxon>Mollusca</taxon>
        <taxon>Bivalvia</taxon>
        <taxon>Autobranchia</taxon>
        <taxon>Pteriomorphia</taxon>
        <taxon>Mytilida</taxon>
        <taxon>Mytiloidea</taxon>
        <taxon>Mytilidae</taxon>
        <taxon>Mytilinae</taxon>
        <taxon>Mytilus</taxon>
    </lineage>
</organism>
<dbReference type="InterPro" id="IPR005135">
    <property type="entry name" value="Endo/exonuclease/phosphatase"/>
</dbReference>
<comment type="caution">
    <text evidence="8">The sequence shown here is derived from an EMBL/GenBank/DDBJ whole genome shotgun (WGS) entry which is preliminary data.</text>
</comment>
<feature type="compositionally biased region" description="Polar residues" evidence="6">
    <location>
        <begin position="1"/>
        <end position="16"/>
    </location>
</feature>
<feature type="compositionally biased region" description="Polar residues" evidence="6">
    <location>
        <begin position="664"/>
        <end position="676"/>
    </location>
</feature>
<evidence type="ECO:0000313" key="9">
    <source>
        <dbReference type="Proteomes" id="UP000683360"/>
    </source>
</evidence>
<dbReference type="Gene3D" id="3.60.10.10">
    <property type="entry name" value="Endonuclease/exonuclease/phosphatase"/>
    <property type="match status" value="1"/>
</dbReference>
<keyword evidence="9" id="KW-1185">Reference proteome</keyword>
<keyword evidence="1" id="KW-0479">Metal-binding</keyword>
<evidence type="ECO:0000259" key="7">
    <source>
        <dbReference type="PROSITE" id="PS50016"/>
    </source>
</evidence>
<dbReference type="Pfam" id="PF03372">
    <property type="entry name" value="Exo_endo_phos"/>
    <property type="match status" value="1"/>
</dbReference>
<evidence type="ECO:0000256" key="3">
    <source>
        <dbReference type="ARBA" id="ARBA00022833"/>
    </source>
</evidence>
<protein>
    <recommendedName>
        <fullName evidence="7">PHD-type domain-containing protein</fullName>
    </recommendedName>
</protein>
<feature type="region of interest" description="Disordered" evidence="6">
    <location>
        <begin position="1"/>
        <end position="21"/>
    </location>
</feature>
<dbReference type="PROSITE" id="PS50016">
    <property type="entry name" value="ZF_PHD_2"/>
    <property type="match status" value="1"/>
</dbReference>
<dbReference type="SUPFAM" id="SSF57903">
    <property type="entry name" value="FYVE/PHD zinc finger"/>
    <property type="match status" value="1"/>
</dbReference>
<feature type="domain" description="PHD-type" evidence="7">
    <location>
        <begin position="242"/>
        <end position="295"/>
    </location>
</feature>
<dbReference type="InterPro" id="IPR001965">
    <property type="entry name" value="Znf_PHD"/>
</dbReference>
<dbReference type="InterPro" id="IPR019786">
    <property type="entry name" value="Zinc_finger_PHD-type_CS"/>
</dbReference>
<evidence type="ECO:0000256" key="5">
    <source>
        <dbReference type="SAM" id="Coils"/>
    </source>
</evidence>
<dbReference type="SUPFAM" id="SSF56219">
    <property type="entry name" value="DNase I-like"/>
    <property type="match status" value="1"/>
</dbReference>
<keyword evidence="2 4" id="KW-0863">Zinc-finger</keyword>
<feature type="region of interest" description="Disordered" evidence="6">
    <location>
        <begin position="664"/>
        <end position="684"/>
    </location>
</feature>
<evidence type="ECO:0000256" key="1">
    <source>
        <dbReference type="ARBA" id="ARBA00022723"/>
    </source>
</evidence>
<sequence>MSIQTRTSARTKSKPQPYTPAKYENFSINKTRALDKKLEACNRAMDIKIEQKHQNYILELSAAAYEVLKGEIDIYFEQHSTYKLLPKHQHDNQGLCIRTSHSVRNRSNNRQLYRINLFHTTSKVEVNGQGMELFLTHIEDIKERMKSRGNYKIYNKQIEEQINIIKRNEADIEISGKQNESLATNNQPKTNHINRILVFKGAECIQNTDKELLSNWNRAIEWSEDEPTPSQDTSAVNMSTIHNYCAICNQTAQPETSIDCIACSQLFHYTCENIDPVRISQTEEEQYSCRSCSIMDMDVVNISMRSNNSIIDTEETIPKVLLEEQDSTEDYSEIGHIVKNMPDNTSKDSPTRTQITKEETGNSNTEVLDMLEMNKTASYKQHNQMVQNSRNVQIENVDEPKNIKAKPKRQYKCKNINETTQQLEDQLAQCRARLVIMEDTNRDYRNTINLLRMQSEESTIDKSNLKTYQPNCGCSNNSQEQTINKVDMMLNNFRLEMENRDLRIKHQMEMNELRHKLQIMELQKEVRMWQRPGSHEYYPYNQNMDNTRNSNQHQMSDQHTGVQLINQQSRIPNQANPPFMTPMAPPHYSQIPTEQSRINPGHIQAPMYHNSRIQAIPVNSQSSHHYPGYRSIHVPTGSINTNMIQNAHLYRQQYRMTAQPIPQNINHHQGYSQQQTSRKEQSQRNINKRFYDQRTSMPVIAKQSHAEEIERQKQLQQLTNQADNINQIDKEPTEEARLTINLTNSAAAKMMKSKHIQKQRPIKQDKREDIIIGTLNVQNVKSNALYIKNLLRDVHVLCIQEHWLFNAEKKIIAEITENSGYIAKSVDDNDDPDFNVSMKRGYGGVAIIWKKEINENIKELIDGGNRIQAIHIQQGDKPICLINVYMPSDSKNADIEYKDTLAQIDEMIEKYKDTHEIIVCGDMNGSLDRSSTPHDKILKTFCKEKCIGNTEKCPVKETFYHQNGMSKGQIDYFLFKSNSEIINKIRQIDVLDTDPENTSDHVPVILTLNSQLKKVREKATTIIAKPKWTDCDHQIYKEVINKDLPKLMQKSKGIIEQDIRNLEKLLHKAGEAAIPKYRRKIKIKSKERRYGMNK</sequence>
<dbReference type="Proteomes" id="UP000683360">
    <property type="component" value="Unassembled WGS sequence"/>
</dbReference>
<evidence type="ECO:0000256" key="4">
    <source>
        <dbReference type="PROSITE-ProRule" id="PRU00146"/>
    </source>
</evidence>
<evidence type="ECO:0000256" key="2">
    <source>
        <dbReference type="ARBA" id="ARBA00022771"/>
    </source>
</evidence>
<gene>
    <name evidence="8" type="ORF">MEDL_50437</name>
</gene>
<dbReference type="AlphaFoldDB" id="A0A8S3U253"/>
<dbReference type="EMBL" id="CAJPWZ010002410">
    <property type="protein sequence ID" value="CAG2238018.1"/>
    <property type="molecule type" value="Genomic_DNA"/>
</dbReference>
<keyword evidence="3" id="KW-0862">Zinc</keyword>
<dbReference type="GO" id="GO:0003824">
    <property type="term" value="F:catalytic activity"/>
    <property type="evidence" value="ECO:0007669"/>
    <property type="project" value="InterPro"/>
</dbReference>
<feature type="coiled-coil region" evidence="5">
    <location>
        <begin position="413"/>
        <end position="440"/>
    </location>
</feature>
<dbReference type="OrthoDB" id="6120260at2759"/>
<dbReference type="GO" id="GO:0008270">
    <property type="term" value="F:zinc ion binding"/>
    <property type="evidence" value="ECO:0007669"/>
    <property type="project" value="UniProtKB-KW"/>
</dbReference>
<keyword evidence="5" id="KW-0175">Coiled coil</keyword>
<accession>A0A8S3U253</accession>
<dbReference type="SMART" id="SM00249">
    <property type="entry name" value="PHD"/>
    <property type="match status" value="1"/>
</dbReference>